<protein>
    <submittedName>
        <fullName evidence="1">Uncharacterized protein</fullName>
    </submittedName>
</protein>
<accession>A0A7S6SXG1</accession>
<name>A0A7S6SXG1_9PHYC</name>
<evidence type="ECO:0000313" key="1">
    <source>
        <dbReference type="EMBL" id="QOR60288.1"/>
    </source>
</evidence>
<reference evidence="1" key="1">
    <citation type="submission" date="2019-02" db="EMBL/GenBank/DDBJ databases">
        <authorList>
            <person name="Bachy C."/>
            <person name="Yung C.-M."/>
            <person name="Roux S."/>
            <person name="Sullivan M.B."/>
            <person name="Worden A.Z."/>
        </authorList>
    </citation>
    <scope>NUCLEOTIDE SEQUENCE</scope>
    <source>
        <strain evidence="1">BII-V1</strain>
    </source>
</reference>
<organism evidence="1">
    <name type="scientific">Bathycoccus sp. RCC716 virus 1</name>
    <dbReference type="NCBI Taxonomy" id="2530038"/>
    <lineage>
        <taxon>Viruses</taxon>
        <taxon>Varidnaviria</taxon>
        <taxon>Bamfordvirae</taxon>
        <taxon>Nucleocytoviricota</taxon>
        <taxon>Megaviricetes</taxon>
        <taxon>Algavirales</taxon>
        <taxon>Phycodnaviridae</taxon>
        <taxon>Prasinovirus</taxon>
    </lineage>
</organism>
<dbReference type="EMBL" id="MK522035">
    <property type="protein sequence ID" value="QOR60288.1"/>
    <property type="molecule type" value="Genomic_DNA"/>
</dbReference>
<proteinExistence type="predicted"/>
<sequence>MQQFHFIGITRGGYTTIIDPEGKPRMLCFSKRETARKCISYISEYRSAYGVWPDTNLQIPVARINPDPLAKKRTPKEIQKYIYLEEKVRSQLNEMSAGTGLCYFYCHTFDYKDDLLRITMSGQKIEGEADDGYYKSRLNIRLKIV</sequence>